<evidence type="ECO:0000313" key="3">
    <source>
        <dbReference type="Proteomes" id="UP000245680"/>
    </source>
</evidence>
<proteinExistence type="predicted"/>
<evidence type="ECO:0000259" key="1">
    <source>
        <dbReference type="Pfam" id="PF08818"/>
    </source>
</evidence>
<dbReference type="AlphaFoldDB" id="A0A2V2L617"/>
<sequence length="141" mass="15756">MPLPPPDTPQDVADFLNRVAPPARRDDALQLDAIFRIASSFPPRLWPGGIVGYGRYDYIYESGRSGRSLATGFAPRARQTVVYIMPGYADFRDLLARLGPVKSGKACLYMPRLDRVDTDVLAELIRAGLEDLARRWTIHPV</sequence>
<protein>
    <recommendedName>
        <fullName evidence="1">YdhG-like domain-containing protein</fullName>
    </recommendedName>
</protein>
<dbReference type="RefSeq" id="WP_109813424.1">
    <property type="nucleotide sequence ID" value="NZ_QGKU01000068.1"/>
</dbReference>
<evidence type="ECO:0000313" key="2">
    <source>
        <dbReference type="EMBL" id="PWR00838.1"/>
    </source>
</evidence>
<keyword evidence="3" id="KW-1185">Reference proteome</keyword>
<name>A0A2V2L617_9RHOB</name>
<dbReference type="InterPro" id="IPR014922">
    <property type="entry name" value="YdhG-like"/>
</dbReference>
<feature type="domain" description="YdhG-like" evidence="1">
    <location>
        <begin position="24"/>
        <end position="127"/>
    </location>
</feature>
<dbReference type="Proteomes" id="UP000245680">
    <property type="component" value="Unassembled WGS sequence"/>
</dbReference>
<dbReference type="OrthoDB" id="5951444at2"/>
<dbReference type="Pfam" id="PF08818">
    <property type="entry name" value="DUF1801"/>
    <property type="match status" value="1"/>
</dbReference>
<dbReference type="EMBL" id="QGKU01000068">
    <property type="protein sequence ID" value="PWR00838.1"/>
    <property type="molecule type" value="Genomic_DNA"/>
</dbReference>
<reference evidence="2 3" key="1">
    <citation type="submission" date="2018-05" db="EMBL/GenBank/DDBJ databases">
        <title>Rhodobacteraceae gen. nov., sp. nov. isolated from sea water.</title>
        <authorList>
            <person name="Ren Y."/>
        </authorList>
    </citation>
    <scope>NUCLEOTIDE SEQUENCE [LARGE SCALE GENOMIC DNA]</scope>
    <source>
        <strain evidence="2 3">TG-679</strain>
    </source>
</reference>
<accession>A0A2V2L617</accession>
<gene>
    <name evidence="2" type="ORF">DKT77_20130</name>
</gene>
<organism evidence="2 3">
    <name type="scientific">Meridianimarinicoccus roseus</name>
    <dbReference type="NCBI Taxonomy" id="2072018"/>
    <lineage>
        <taxon>Bacteria</taxon>
        <taxon>Pseudomonadati</taxon>
        <taxon>Pseudomonadota</taxon>
        <taxon>Alphaproteobacteria</taxon>
        <taxon>Rhodobacterales</taxon>
        <taxon>Paracoccaceae</taxon>
        <taxon>Meridianimarinicoccus</taxon>
    </lineage>
</organism>
<comment type="caution">
    <text evidence="2">The sequence shown here is derived from an EMBL/GenBank/DDBJ whole genome shotgun (WGS) entry which is preliminary data.</text>
</comment>